<dbReference type="EMBL" id="JBGONM010000016">
    <property type="protein sequence ID" value="MEZ8081182.1"/>
    <property type="molecule type" value="Genomic_DNA"/>
</dbReference>
<keyword evidence="1" id="KW-0540">Nuclease</keyword>
<dbReference type="CDD" id="cd00085">
    <property type="entry name" value="HNHc"/>
    <property type="match status" value="1"/>
</dbReference>
<proteinExistence type="predicted"/>
<dbReference type="RefSeq" id="WP_017015462.1">
    <property type="nucleotide sequence ID" value="NZ_AJYG02000063.1"/>
</dbReference>
<evidence type="ECO:0000313" key="1">
    <source>
        <dbReference type="EMBL" id="MEZ8081182.1"/>
    </source>
</evidence>
<keyword evidence="1" id="KW-0378">Hydrolase</keyword>
<dbReference type="Proteomes" id="UP001569154">
    <property type="component" value="Unassembled WGS sequence"/>
</dbReference>
<sequence length="262" mass="29505">MNIWRLIAHHENASESIELMKDLGCIAIGWSDIGDLKQIAPNNQSEITNLIDSSYPNLDNAHLGGPSLWNLYKNVKEGDFIIVNANGRRNCVFEVTGPYVFNTENPILGYMHQRQAVLTDIYAEKLWKDCSSTVQAGQNIRWTLAGCQFSEIAEDTILKEGARFSVISTAIERNPAARKKCIEHYGYTCAACDINMESKYGRIGKNFVHVHHRTDLASIQGIHRVDPLLDLIPLCPNCHAMIHKEKPAMPLEKLRAILREHA</sequence>
<name>A0ABV4L0D5_9GAMM</name>
<keyword evidence="1" id="KW-0255">Endonuclease</keyword>
<comment type="caution">
    <text evidence="1">The sequence shown here is derived from an EMBL/GenBank/DDBJ whole genome shotgun (WGS) entry which is preliminary data.</text>
</comment>
<keyword evidence="2" id="KW-1185">Reference proteome</keyword>
<protein>
    <submittedName>
        <fullName evidence="1">HNH endonuclease</fullName>
    </submittedName>
</protein>
<accession>A0ABV4L0D5</accession>
<evidence type="ECO:0000313" key="2">
    <source>
        <dbReference type="Proteomes" id="UP001569154"/>
    </source>
</evidence>
<reference evidence="1 2" key="1">
    <citation type="submission" date="2024-06" db="EMBL/GenBank/DDBJ databases">
        <authorList>
            <person name="Steensen K."/>
            <person name="Seneca J."/>
            <person name="Bartlau N."/>
            <person name="Yu A.X."/>
            <person name="Polz M.F."/>
        </authorList>
    </citation>
    <scope>NUCLEOTIDE SEQUENCE [LARGE SCALE GENOMIC DNA]</scope>
    <source>
        <strain evidence="1 2">1F260</strain>
    </source>
</reference>
<organism evidence="1 2">
    <name type="scientific">Enterovibrio norvegicus</name>
    <dbReference type="NCBI Taxonomy" id="188144"/>
    <lineage>
        <taxon>Bacteria</taxon>
        <taxon>Pseudomonadati</taxon>
        <taxon>Pseudomonadota</taxon>
        <taxon>Gammaproteobacteria</taxon>
        <taxon>Vibrionales</taxon>
        <taxon>Vibrionaceae</taxon>
        <taxon>Enterovibrio</taxon>
    </lineage>
</organism>
<dbReference type="InterPro" id="IPR003615">
    <property type="entry name" value="HNH_nuc"/>
</dbReference>
<dbReference type="GO" id="GO:0004519">
    <property type="term" value="F:endonuclease activity"/>
    <property type="evidence" value="ECO:0007669"/>
    <property type="project" value="UniProtKB-KW"/>
</dbReference>
<gene>
    <name evidence="1" type="ORF">ACED35_08630</name>
</gene>